<feature type="transmembrane region" description="Helical" evidence="2">
    <location>
        <begin position="743"/>
        <end position="762"/>
    </location>
</feature>
<reference evidence="3" key="1">
    <citation type="journal article" date="2020" name="bioRxiv">
        <title>Comparative genomics of Chlamydomonas.</title>
        <authorList>
            <person name="Craig R.J."/>
            <person name="Hasan A.R."/>
            <person name="Ness R.W."/>
            <person name="Keightley P.D."/>
        </authorList>
    </citation>
    <scope>NUCLEOTIDE SEQUENCE</scope>
    <source>
        <strain evidence="3">CCAP 11/70</strain>
    </source>
</reference>
<sequence length="2056" mass="210845">MKPPAQAAGALSFAAHVAATSLHQDLAAAAVIAVLQLLFLVGALASREAAALPSFPAEGGRAEQALHLLRHAPWYLFVRPATARDWALLVLSANLHAVAALLAALAVAGRGSALWRWWSGGARDWIMLAHLPLGRTLLQAASYALLPKSRWAESCYMPYTLSMLTRPMTNTLFLALYCWFVTMRFPLAVTASAVNLLVLFGLAYAVGPVLLPDDGAAASAQLLSRLPLMRQVLVGLFAAACPALAAWVAEGQLRGGYRRTLRGNQSALENGALPLPAAARLAPGRRTACSAAAADSDSAADAAPAVTTSGDADSPPVRSSTLHPRIQQHTSAPQPPPPRQAAARVLTSTLVATPVPSRVSPARARSRPTLPRYYGLTRVATVTVKVRQHPGSFEQYGTRLAASAAVTILRPAVAVTSGCVVVEGCAQLIAWRHALRRTGEDDEGGGGDGVWSLGGLLPLLPQLLPDAELVGGVSVQAQAGAEREGGAEGGVEVHRWSPSGAPAAPRSAPVRLLHLQPPALALPPPGSEAVEACSELRVTVASPRAQRCRLLLLGSGGVVLAEYGTELAAGEQELRTSPSAIPSHPTLRDLVSGFRPPALESVFWAWRIAQLTRSAPHTAFLIGCPLVLARLRCAPRDPWDVTARVASLSFLLWAADSAGCLALMLCSRLRRRQALVLPSSSDATVRTNGCSTAIDAAPRAILTGTDPTAALAVRCYKLASALLGPLLLLATSSVLHWGPIPSAPYIGSIKAVIGATLVRGALIPSAQQAGLGAMAAATPLLAAADAFQLAAVQPSWGAARVAAVVAGWRLAAAAVAAAWEWRARRRFLRLAAAGAVPGLPSGSKAKPKLALAAHKAAARFAYDLVAAVGILVLQLLCMGALATRGQAGAAALDSFPAGGSPVAQALHVLCNAPWYLFVRPALDGDWACLATAVDMYAVAALLLTLAATGRRGPLWSWWAAGARDWVMLAHAPLARTLLHAASYLVMPRHRWAEAAFVPYTLSMVTKPVANAIAIGIYCWFIPVRFSLAVVLSAANLLVLFGLAYTVGPVLLPDDGSPASAQLLSRLPLGRQALVAISAAVWPVFVAWTAEKRLWASHAKAAASQRQARRSELKQSPATTPFQQHEPLPPEPKSAGDADDFAPAGPSSGVADTIVGHNSLTSSASTATTLAAAASTLASSLGSSSGSAVSDTTLATAARVASSLRRRIGGVPVAPPPKAPSPVNVPKDFLITAEVDDGGQVTPTTPPPTPPSPPPVLAAGADAWQLPSRIAPGAVPLQPAPALPEDPAPARAGVTSSYATPSTPLLTGTLITRPLVVQGVASGRMAVDGARRTVPLTPYQGLTRMSTVSLKVRQHPGSFEQYGTRLAASVSSALLCPGSGSTSGCVVVEGCAQLIAWRHSLRLPGEDGGGGGGDGVWSLGGLLPLLPQLLPDAELVGGVSVQAQAGAEREGIPVQAWSPAAASASPRSAAGASAPARVRLLHLQPPVLALPPPGAEAAEACGELRVTVASPRAQRCRLLLLGRGGVVLAEYGTELAAGEQELRVGVADVLRAAEAVGATASGGQAPLALRLALVPPAHSDEGGPGSSDGPLLHFSAPLLLLPAAPAAELAGLWSSAASAPCGEAAAWCEVVCPLLQDLAFLADGAVGLEVGEAAVGGSVAAAVAAHVASFLEGNGLAATAALSRAAATPSAAGSSFPRKDETPVADVSAAATQATSSSSGSPFSGHGSHTFAAEPRDGCGEHRPHSPCTASGFPSCLPSMLSCSAASAPAPAPANLNIRDLLRGFRPSALESAFWSWRVGRLTRLAPFLAALHAQGFVLGLMRCAAEQPWDVTVRTAILSLGSWAGDVAGCLVLLTWRRRSEPAVRAPAAASAAGGSSSGASGSGDGSSDGDHAGGARRSSVSVPARTEVQAGTVWMYKLAFAVFGPLLYTTVMLVAEWAPIPSKAYVGSLRAGFGATLIRALLLPSVQQAGLGPLAVATPLLAVGEVRAVQAFQPSWSIPRVAAVVAVWRLVAAAVTAAWEWRARWHFLSLLAAGVVRLEAGGGGSPEPLPKTKLA</sequence>
<feature type="compositionally biased region" description="Basic and acidic residues" evidence="1">
    <location>
        <begin position="1733"/>
        <end position="1743"/>
    </location>
</feature>
<feature type="transmembrane region" description="Helical" evidence="2">
    <location>
        <begin position="797"/>
        <end position="819"/>
    </location>
</feature>
<gene>
    <name evidence="3" type="ORF">HYH03_001055</name>
</gene>
<dbReference type="Proteomes" id="UP000612055">
    <property type="component" value="Unassembled WGS sequence"/>
</dbReference>
<dbReference type="OrthoDB" id="548957at2759"/>
<protein>
    <submittedName>
        <fullName evidence="3">Uncharacterized protein</fullName>
    </submittedName>
</protein>
<feature type="compositionally biased region" description="Low complexity" evidence="1">
    <location>
        <begin position="1707"/>
        <end position="1730"/>
    </location>
</feature>
<feature type="transmembrane region" description="Helical" evidence="2">
    <location>
        <begin position="718"/>
        <end position="737"/>
    </location>
</feature>
<feature type="region of interest" description="Disordered" evidence="1">
    <location>
        <begin position="1867"/>
        <end position="1901"/>
    </location>
</feature>
<feature type="compositionally biased region" description="Low complexity" evidence="1">
    <location>
        <begin position="1868"/>
        <end position="1880"/>
    </location>
</feature>
<feature type="transmembrane region" description="Helical" evidence="2">
    <location>
        <begin position="27"/>
        <end position="45"/>
    </location>
</feature>
<dbReference type="EMBL" id="JAEHOE010000002">
    <property type="protein sequence ID" value="KAG2501248.1"/>
    <property type="molecule type" value="Genomic_DNA"/>
</dbReference>
<feature type="compositionally biased region" description="Pro residues" evidence="1">
    <location>
        <begin position="1243"/>
        <end position="1255"/>
    </location>
</feature>
<feature type="compositionally biased region" description="Pro residues" evidence="1">
    <location>
        <begin position="1277"/>
        <end position="1286"/>
    </location>
</feature>
<feature type="region of interest" description="Disordered" evidence="1">
    <location>
        <begin position="1271"/>
        <end position="1298"/>
    </location>
</feature>
<feature type="transmembrane region" description="Helical" evidence="2">
    <location>
        <begin position="996"/>
        <end position="1020"/>
    </location>
</feature>
<keyword evidence="4" id="KW-1185">Reference proteome</keyword>
<evidence type="ECO:0000256" key="2">
    <source>
        <dbReference type="SAM" id="Phobius"/>
    </source>
</evidence>
<feature type="transmembrane region" description="Helical" evidence="2">
    <location>
        <begin position="193"/>
        <end position="211"/>
    </location>
</feature>
<dbReference type="PANTHER" id="PTHR48125">
    <property type="entry name" value="LP07818P1"/>
    <property type="match status" value="1"/>
</dbReference>
<keyword evidence="2" id="KW-0472">Membrane</keyword>
<dbReference type="PANTHER" id="PTHR48125:SF12">
    <property type="entry name" value="AT HOOK TRANSCRIPTION FACTOR FAMILY-RELATED"/>
    <property type="match status" value="1"/>
</dbReference>
<comment type="caution">
    <text evidence="3">The sequence shown here is derived from an EMBL/GenBank/DDBJ whole genome shotgun (WGS) entry which is preliminary data.</text>
</comment>
<feature type="transmembrane region" description="Helical" evidence="2">
    <location>
        <begin position="769"/>
        <end position="791"/>
    </location>
</feature>
<organism evidence="3 4">
    <name type="scientific">Edaphochlamys debaryana</name>
    <dbReference type="NCBI Taxonomy" id="47281"/>
    <lineage>
        <taxon>Eukaryota</taxon>
        <taxon>Viridiplantae</taxon>
        <taxon>Chlorophyta</taxon>
        <taxon>core chlorophytes</taxon>
        <taxon>Chlorophyceae</taxon>
        <taxon>CS clade</taxon>
        <taxon>Chlamydomonadales</taxon>
        <taxon>Chlamydomonadales incertae sedis</taxon>
        <taxon>Edaphochlamys</taxon>
    </lineage>
</organism>
<feature type="compositionally biased region" description="Low complexity" evidence="1">
    <location>
        <begin position="292"/>
        <end position="305"/>
    </location>
</feature>
<feature type="transmembrane region" description="Helical" evidence="2">
    <location>
        <begin position="924"/>
        <end position="945"/>
    </location>
</feature>
<feature type="region of interest" description="Disordered" evidence="1">
    <location>
        <begin position="1236"/>
        <end position="1258"/>
    </location>
</feature>
<feature type="transmembrane region" description="Helical" evidence="2">
    <location>
        <begin position="86"/>
        <end position="105"/>
    </location>
</feature>
<accession>A0A835YHE3</accession>
<feature type="transmembrane region" description="Helical" evidence="2">
    <location>
        <begin position="167"/>
        <end position="187"/>
    </location>
</feature>
<name>A0A835YHE3_9CHLO</name>
<feature type="transmembrane region" description="Helical" evidence="2">
    <location>
        <begin position="232"/>
        <end position="249"/>
    </location>
</feature>
<feature type="transmembrane region" description="Helical" evidence="2">
    <location>
        <begin position="860"/>
        <end position="882"/>
    </location>
</feature>
<keyword evidence="2" id="KW-1133">Transmembrane helix</keyword>
<evidence type="ECO:0000256" key="1">
    <source>
        <dbReference type="SAM" id="MobiDB-lite"/>
    </source>
</evidence>
<evidence type="ECO:0000313" key="3">
    <source>
        <dbReference type="EMBL" id="KAG2501248.1"/>
    </source>
</evidence>
<feature type="transmembrane region" description="Helical" evidence="2">
    <location>
        <begin position="1027"/>
        <end position="1051"/>
    </location>
</feature>
<keyword evidence="2" id="KW-0812">Transmembrane</keyword>
<feature type="compositionally biased region" description="Polar residues" evidence="1">
    <location>
        <begin position="306"/>
        <end position="331"/>
    </location>
</feature>
<proteinExistence type="predicted"/>
<feature type="region of interest" description="Disordered" evidence="1">
    <location>
        <begin position="1689"/>
        <end position="1744"/>
    </location>
</feature>
<feature type="region of interest" description="Disordered" evidence="1">
    <location>
        <begin position="292"/>
        <end position="342"/>
    </location>
</feature>
<feature type="region of interest" description="Disordered" evidence="1">
    <location>
        <begin position="1105"/>
        <end position="1152"/>
    </location>
</feature>
<feature type="compositionally biased region" description="Polar residues" evidence="1">
    <location>
        <begin position="1113"/>
        <end position="1122"/>
    </location>
</feature>
<evidence type="ECO:0000313" key="4">
    <source>
        <dbReference type="Proteomes" id="UP000612055"/>
    </source>
</evidence>